<evidence type="ECO:0000313" key="9">
    <source>
        <dbReference type="Proteomes" id="UP001140091"/>
    </source>
</evidence>
<feature type="non-terminal residue" evidence="8">
    <location>
        <position position="381"/>
    </location>
</feature>
<dbReference type="Proteomes" id="UP001140091">
    <property type="component" value="Unassembled WGS sequence"/>
</dbReference>
<protein>
    <recommendedName>
        <fullName evidence="1">N(6)-L-threonylcarbamoyladenine synthase</fullName>
        <ecNumber evidence="1">2.3.1.234</ecNumber>
    </recommendedName>
</protein>
<dbReference type="InterPro" id="IPR043129">
    <property type="entry name" value="ATPase_NBD"/>
</dbReference>
<dbReference type="Gene3D" id="3.30.420.40">
    <property type="match status" value="2"/>
</dbReference>
<dbReference type="GO" id="GO:0046872">
    <property type="term" value="F:metal ion binding"/>
    <property type="evidence" value="ECO:0007669"/>
    <property type="project" value="UniProtKB-KW"/>
</dbReference>
<evidence type="ECO:0000256" key="1">
    <source>
        <dbReference type="ARBA" id="ARBA00012156"/>
    </source>
</evidence>
<accession>A0A9W8JUB9</accession>
<keyword evidence="9" id="KW-1185">Reference proteome</keyword>
<dbReference type="PRINTS" id="PR00789">
    <property type="entry name" value="OSIALOPTASE"/>
</dbReference>
<dbReference type="PANTHER" id="PTHR11735:SF6">
    <property type="entry name" value="TRNA N6-ADENOSINE THREONYLCARBAMOYLTRANSFERASE, MITOCHONDRIAL"/>
    <property type="match status" value="1"/>
</dbReference>
<dbReference type="InterPro" id="IPR017861">
    <property type="entry name" value="KAE1/TsaD"/>
</dbReference>
<dbReference type="EC" id="2.3.1.234" evidence="1"/>
<dbReference type="OrthoDB" id="10259622at2759"/>
<keyword evidence="5" id="KW-0012">Acyltransferase</keyword>
<dbReference type="PROSITE" id="PS01016">
    <property type="entry name" value="GLYCOPROTEASE"/>
    <property type="match status" value="1"/>
</dbReference>
<keyword evidence="4" id="KW-0479">Metal-binding</keyword>
<dbReference type="NCBIfam" id="TIGR00329">
    <property type="entry name" value="gcp_kae1"/>
    <property type="match status" value="1"/>
</dbReference>
<keyword evidence="2" id="KW-0808">Transferase</keyword>
<reference evidence="8" key="1">
    <citation type="submission" date="2022-06" db="EMBL/GenBank/DDBJ databases">
        <title>Genome Sequence of Candolleomyces eurysporus.</title>
        <authorList>
            <person name="Buettner E."/>
        </authorList>
    </citation>
    <scope>NUCLEOTIDE SEQUENCE</scope>
    <source>
        <strain evidence="8">VTCC 930004</strain>
    </source>
</reference>
<dbReference type="CDD" id="cd24134">
    <property type="entry name" value="ASKHA_NBD_OSGEPL1_QRI7_euk"/>
    <property type="match status" value="1"/>
</dbReference>
<gene>
    <name evidence="8" type="ORF">H1R20_g60</name>
</gene>
<evidence type="ECO:0000313" key="8">
    <source>
        <dbReference type="EMBL" id="KAJ2937038.1"/>
    </source>
</evidence>
<dbReference type="GO" id="GO:0072670">
    <property type="term" value="P:mitochondrial tRNA threonylcarbamoyladenosine modification"/>
    <property type="evidence" value="ECO:0007669"/>
    <property type="project" value="TreeGrafter"/>
</dbReference>
<dbReference type="PANTHER" id="PTHR11735">
    <property type="entry name" value="TRNA N6-ADENOSINE THREONYLCARBAMOYLTRANSFERASE"/>
    <property type="match status" value="1"/>
</dbReference>
<evidence type="ECO:0000256" key="5">
    <source>
        <dbReference type="ARBA" id="ARBA00023315"/>
    </source>
</evidence>
<evidence type="ECO:0000256" key="6">
    <source>
        <dbReference type="ARBA" id="ARBA00048117"/>
    </source>
</evidence>
<dbReference type="InterPro" id="IPR022450">
    <property type="entry name" value="TsaD"/>
</dbReference>
<evidence type="ECO:0000259" key="7">
    <source>
        <dbReference type="Pfam" id="PF00814"/>
    </source>
</evidence>
<dbReference type="InterPro" id="IPR000905">
    <property type="entry name" value="Gcp-like_dom"/>
</dbReference>
<dbReference type="GO" id="GO:0061711">
    <property type="term" value="F:tRNA N(6)-L-threonylcarbamoyladenine synthase activity"/>
    <property type="evidence" value="ECO:0007669"/>
    <property type="project" value="UniProtKB-EC"/>
</dbReference>
<dbReference type="GO" id="GO:0005739">
    <property type="term" value="C:mitochondrion"/>
    <property type="evidence" value="ECO:0007669"/>
    <property type="project" value="TreeGrafter"/>
</dbReference>
<dbReference type="AlphaFoldDB" id="A0A9W8JUB9"/>
<comment type="caution">
    <text evidence="8">The sequence shown here is derived from an EMBL/GenBank/DDBJ whole genome shotgun (WGS) entry which is preliminary data.</text>
</comment>
<dbReference type="FunFam" id="3.30.420.40:FF:000012">
    <property type="entry name" value="tRNA N6-adenosine threonylcarbamoyltransferase"/>
    <property type="match status" value="1"/>
</dbReference>
<dbReference type="SUPFAM" id="SSF53067">
    <property type="entry name" value="Actin-like ATPase domain"/>
    <property type="match status" value="1"/>
</dbReference>
<comment type="catalytic activity">
    <reaction evidence="6">
        <text>L-threonylcarbamoyladenylate + adenosine(37) in tRNA = N(6)-L-threonylcarbamoyladenosine(37) in tRNA + AMP + H(+)</text>
        <dbReference type="Rhea" id="RHEA:37059"/>
        <dbReference type="Rhea" id="RHEA-COMP:10162"/>
        <dbReference type="Rhea" id="RHEA-COMP:10163"/>
        <dbReference type="ChEBI" id="CHEBI:15378"/>
        <dbReference type="ChEBI" id="CHEBI:73682"/>
        <dbReference type="ChEBI" id="CHEBI:74411"/>
        <dbReference type="ChEBI" id="CHEBI:74418"/>
        <dbReference type="ChEBI" id="CHEBI:456215"/>
        <dbReference type="EC" id="2.3.1.234"/>
    </reaction>
</comment>
<keyword evidence="3" id="KW-0819">tRNA processing</keyword>
<organism evidence="8 9">
    <name type="scientific">Candolleomyces eurysporus</name>
    <dbReference type="NCBI Taxonomy" id="2828524"/>
    <lineage>
        <taxon>Eukaryota</taxon>
        <taxon>Fungi</taxon>
        <taxon>Dikarya</taxon>
        <taxon>Basidiomycota</taxon>
        <taxon>Agaricomycotina</taxon>
        <taxon>Agaricomycetes</taxon>
        <taxon>Agaricomycetidae</taxon>
        <taxon>Agaricales</taxon>
        <taxon>Agaricineae</taxon>
        <taxon>Psathyrellaceae</taxon>
        <taxon>Candolleomyces</taxon>
    </lineage>
</organism>
<dbReference type="Pfam" id="PF00814">
    <property type="entry name" value="TsaD"/>
    <property type="match status" value="1"/>
</dbReference>
<sequence length="381" mass="41928">MLCTRRAASTLLRSTRSFTVLAIESSADDTCAAIVTSDRKILSNVVIKQLSLHEQYGGIEPMTAIQAHQRNLPFAVTRALKEANADIVKDIDGIAFTRGPGMPGCLSVGMNASKTMAAALGKPLVGVHHMQGHALTPLLTSEEQNMPQFPFLTLLVSGGHTLLLLAESPVKFKILVDTVDQAVGRVIDKVSALLEIPWTPLGPGDALEKYCEAVQETELLHLGDSIMHGRKDFSFSGLHSQVERYLHSHGGIQNLDDAHRRALAFSFQYNAFAQLEDKIHIALKWCERQSIHVNHLVVSGGVASNHYLRQRLAKCVKEFDPQRSIGLVFPPPKYCTDNAVMIAWASMPRFLAKEYDDYGINLKAKWSIEELADPDSVNPIS</sequence>
<proteinExistence type="inferred from homology"/>
<dbReference type="EMBL" id="JANBPK010000004">
    <property type="protein sequence ID" value="KAJ2937038.1"/>
    <property type="molecule type" value="Genomic_DNA"/>
</dbReference>
<feature type="domain" description="Gcp-like" evidence="7">
    <location>
        <begin position="40"/>
        <end position="344"/>
    </location>
</feature>
<evidence type="ECO:0000256" key="3">
    <source>
        <dbReference type="ARBA" id="ARBA00022694"/>
    </source>
</evidence>
<evidence type="ECO:0000256" key="2">
    <source>
        <dbReference type="ARBA" id="ARBA00022679"/>
    </source>
</evidence>
<evidence type="ECO:0000256" key="4">
    <source>
        <dbReference type="ARBA" id="ARBA00022723"/>
    </source>
</evidence>
<dbReference type="HAMAP" id="MF_01445">
    <property type="entry name" value="TsaD"/>
    <property type="match status" value="1"/>
</dbReference>
<dbReference type="InterPro" id="IPR017860">
    <property type="entry name" value="Peptidase_M22_CS"/>
</dbReference>
<name>A0A9W8JUB9_9AGAR</name>